<evidence type="ECO:0000313" key="4">
    <source>
        <dbReference type="Proteomes" id="UP000597877"/>
    </source>
</evidence>
<feature type="region of interest" description="Disordered" evidence="1">
    <location>
        <begin position="244"/>
        <end position="274"/>
    </location>
</feature>
<protein>
    <recommendedName>
        <fullName evidence="5">DUF4366 domain-containing protein</fullName>
    </recommendedName>
</protein>
<dbReference type="RefSeq" id="WP_118595014.1">
    <property type="nucleotide sequence ID" value="NZ_JACOOZ010000006.1"/>
</dbReference>
<keyword evidence="2" id="KW-0812">Transmembrane</keyword>
<proteinExistence type="predicted"/>
<dbReference type="EMBL" id="JACOOZ010000006">
    <property type="protein sequence ID" value="MBC5668266.1"/>
    <property type="molecule type" value="Genomic_DNA"/>
</dbReference>
<name>A0ABR7F3R9_9FIRM</name>
<reference evidence="3 4" key="1">
    <citation type="submission" date="2020-08" db="EMBL/GenBank/DDBJ databases">
        <title>Genome public.</title>
        <authorList>
            <person name="Liu C."/>
            <person name="Sun Q."/>
        </authorList>
    </citation>
    <scope>NUCLEOTIDE SEQUENCE [LARGE SCALE GENOMIC DNA]</scope>
    <source>
        <strain evidence="3 4">BX4</strain>
    </source>
</reference>
<evidence type="ECO:0000256" key="1">
    <source>
        <dbReference type="SAM" id="MobiDB-lite"/>
    </source>
</evidence>
<evidence type="ECO:0000313" key="3">
    <source>
        <dbReference type="EMBL" id="MBC5668266.1"/>
    </source>
</evidence>
<evidence type="ECO:0000256" key="2">
    <source>
        <dbReference type="SAM" id="Phobius"/>
    </source>
</evidence>
<keyword evidence="2" id="KW-0472">Membrane</keyword>
<dbReference type="Proteomes" id="UP000597877">
    <property type="component" value="Unassembled WGS sequence"/>
</dbReference>
<keyword evidence="4" id="KW-1185">Reference proteome</keyword>
<feature type="compositionally biased region" description="Basic and acidic residues" evidence="1">
    <location>
        <begin position="244"/>
        <end position="253"/>
    </location>
</feature>
<sequence length="274" mass="31670">MSTEKKQFISSELEDLLKEVEEDHKKSGEIIKKKKENKKKKPKIRFDIIIAILLAVVILGGVVFLVSHFVGKNNSASNKETVANPLEDEKYPEISDVIKNYLNAFLIEDEQKRLQVLAQYVGNMYDINKIKYNNYVSAYSDIECYTKEGQYENTYVVYAYYQTEYKNIDTPAPSITRFYVVRDGKTGNVYIQNDPGEEVEKYMDSLTKDDDVQKLLKSVSQEFEEARKSDKKLDDYFNKISEKVSEKKEEASTKENSTTKASDETTQKATKKKK</sequence>
<gene>
    <name evidence="3" type="ORF">H8S00_09750</name>
</gene>
<evidence type="ECO:0008006" key="5">
    <source>
        <dbReference type="Google" id="ProtNLM"/>
    </source>
</evidence>
<comment type="caution">
    <text evidence="3">The sequence shown here is derived from an EMBL/GenBank/DDBJ whole genome shotgun (WGS) entry which is preliminary data.</text>
</comment>
<feature type="transmembrane region" description="Helical" evidence="2">
    <location>
        <begin position="48"/>
        <end position="70"/>
    </location>
</feature>
<keyword evidence="2" id="KW-1133">Transmembrane helix</keyword>
<organism evidence="3 4">
    <name type="scientific">Eubacterium segne</name>
    <dbReference type="NCBI Taxonomy" id="2763045"/>
    <lineage>
        <taxon>Bacteria</taxon>
        <taxon>Bacillati</taxon>
        <taxon>Bacillota</taxon>
        <taxon>Clostridia</taxon>
        <taxon>Eubacteriales</taxon>
        <taxon>Eubacteriaceae</taxon>
        <taxon>Eubacterium</taxon>
    </lineage>
</organism>
<accession>A0ABR7F3R9</accession>